<dbReference type="GO" id="GO:0006354">
    <property type="term" value="P:DNA-templated transcription elongation"/>
    <property type="evidence" value="ECO:0007669"/>
    <property type="project" value="InterPro"/>
</dbReference>
<protein>
    <submittedName>
        <fullName evidence="3">UpxY family transcription antiterminator</fullName>
    </submittedName>
</protein>
<keyword evidence="1" id="KW-0804">Transcription</keyword>
<dbReference type="Pfam" id="PF02357">
    <property type="entry name" value="NusG"/>
    <property type="match status" value="1"/>
</dbReference>
<dbReference type="InterPro" id="IPR006645">
    <property type="entry name" value="NGN-like_dom"/>
</dbReference>
<evidence type="ECO:0000313" key="3">
    <source>
        <dbReference type="EMBL" id="MBO8451512.1"/>
    </source>
</evidence>
<gene>
    <name evidence="3" type="ORF">IAC06_01335</name>
</gene>
<organism evidence="3 4">
    <name type="scientific">Candidatus Cryptobacteroides intestinavium</name>
    <dbReference type="NCBI Taxonomy" id="2840766"/>
    <lineage>
        <taxon>Bacteria</taxon>
        <taxon>Pseudomonadati</taxon>
        <taxon>Bacteroidota</taxon>
        <taxon>Bacteroidia</taxon>
        <taxon>Bacteroidales</taxon>
        <taxon>Candidatus Cryptobacteroides</taxon>
    </lineage>
</organism>
<evidence type="ECO:0000256" key="1">
    <source>
        <dbReference type="ARBA" id="ARBA00023163"/>
    </source>
</evidence>
<comment type="caution">
    <text evidence="3">The sequence shown here is derived from an EMBL/GenBank/DDBJ whole genome shotgun (WGS) entry which is preliminary data.</text>
</comment>
<reference evidence="3" key="2">
    <citation type="journal article" date="2021" name="PeerJ">
        <title>Extensive microbial diversity within the chicken gut microbiome revealed by metagenomics and culture.</title>
        <authorList>
            <person name="Gilroy R."/>
            <person name="Ravi A."/>
            <person name="Getino M."/>
            <person name="Pursley I."/>
            <person name="Horton D.L."/>
            <person name="Alikhan N.F."/>
            <person name="Baker D."/>
            <person name="Gharbi K."/>
            <person name="Hall N."/>
            <person name="Watson M."/>
            <person name="Adriaenssens E.M."/>
            <person name="Foster-Nyarko E."/>
            <person name="Jarju S."/>
            <person name="Secka A."/>
            <person name="Antonio M."/>
            <person name="Oren A."/>
            <person name="Chaudhuri R.R."/>
            <person name="La Ragione R."/>
            <person name="Hildebrand F."/>
            <person name="Pallen M.J."/>
        </authorList>
    </citation>
    <scope>NUCLEOTIDE SEQUENCE</scope>
    <source>
        <strain evidence="3">B1-20833</strain>
    </source>
</reference>
<feature type="domain" description="NusG-like N-terminal" evidence="2">
    <location>
        <begin position="12"/>
        <end position="108"/>
    </location>
</feature>
<dbReference type="InterPro" id="IPR036735">
    <property type="entry name" value="NGN_dom_sf"/>
</dbReference>
<dbReference type="Proteomes" id="UP000823661">
    <property type="component" value="Unassembled WGS sequence"/>
</dbReference>
<accession>A0A9D9EP80</accession>
<dbReference type="AlphaFoldDB" id="A0A9D9EP80"/>
<dbReference type="SUPFAM" id="SSF82679">
    <property type="entry name" value="N-utilization substance G protein NusG, N-terminal domain"/>
    <property type="match status" value="1"/>
</dbReference>
<reference evidence="3" key="1">
    <citation type="submission" date="2020-10" db="EMBL/GenBank/DDBJ databases">
        <authorList>
            <person name="Gilroy R."/>
        </authorList>
    </citation>
    <scope>NUCLEOTIDE SEQUENCE</scope>
    <source>
        <strain evidence="3">B1-20833</strain>
    </source>
</reference>
<evidence type="ECO:0000313" key="4">
    <source>
        <dbReference type="Proteomes" id="UP000823661"/>
    </source>
</evidence>
<dbReference type="NCBIfam" id="NF033644">
    <property type="entry name" value="antiterm_UpxY"/>
    <property type="match status" value="1"/>
</dbReference>
<dbReference type="EMBL" id="JADIMI010000012">
    <property type="protein sequence ID" value="MBO8451512.1"/>
    <property type="molecule type" value="Genomic_DNA"/>
</dbReference>
<dbReference type="Gene3D" id="3.30.70.940">
    <property type="entry name" value="NusG, N-terminal domain"/>
    <property type="match status" value="1"/>
</dbReference>
<sequence>MFYSEREDQKDQWYAMRALYRTELQMKTRLEEAGIRCFIPIKETIVTTRGGRKKRMKVPAVSNLIFVNSTQKRLSPFTDQDSRFQYIYKRGGMSNEPLIVPDKQMEDFIKACENSEHPLYFAPDELNLARGTKVRIVGGPLDGSEGILMKVSGARARRLVISIPSAMNVAVEISPDLIEIIDKK</sequence>
<proteinExistence type="predicted"/>
<name>A0A9D9EP80_9BACT</name>
<evidence type="ECO:0000259" key="2">
    <source>
        <dbReference type="Pfam" id="PF02357"/>
    </source>
</evidence>
<dbReference type="CDD" id="cd09895">
    <property type="entry name" value="NGN_SP_UpxY"/>
    <property type="match status" value="1"/>
</dbReference>